<feature type="compositionally biased region" description="Acidic residues" evidence="1">
    <location>
        <begin position="1"/>
        <end position="11"/>
    </location>
</feature>
<evidence type="ECO:0000313" key="4">
    <source>
        <dbReference type="WBParaSite" id="OFLC_0001173901-mRNA-1"/>
    </source>
</evidence>
<feature type="compositionally biased region" description="Basic and acidic residues" evidence="1">
    <location>
        <begin position="13"/>
        <end position="56"/>
    </location>
</feature>
<gene>
    <name evidence="2" type="ORF">OFLC_LOCUS11740</name>
</gene>
<dbReference type="Proteomes" id="UP000267606">
    <property type="component" value="Unassembled WGS sequence"/>
</dbReference>
<evidence type="ECO:0000313" key="3">
    <source>
        <dbReference type="Proteomes" id="UP000267606"/>
    </source>
</evidence>
<keyword evidence="3" id="KW-1185">Reference proteome</keyword>
<reference evidence="2 3" key="2">
    <citation type="submission" date="2018-11" db="EMBL/GenBank/DDBJ databases">
        <authorList>
            <consortium name="Pathogen Informatics"/>
        </authorList>
    </citation>
    <scope>NUCLEOTIDE SEQUENCE [LARGE SCALE GENOMIC DNA]</scope>
</reference>
<evidence type="ECO:0000313" key="2">
    <source>
        <dbReference type="EMBL" id="VDO78810.1"/>
    </source>
</evidence>
<name>A0A183HW77_9BILA</name>
<dbReference type="AlphaFoldDB" id="A0A183HW77"/>
<accession>A0A183HW77</accession>
<protein>
    <submittedName>
        <fullName evidence="4">C-type lectin domain-containing protein</fullName>
    </submittedName>
</protein>
<dbReference type="STRING" id="387005.A0A183HW77"/>
<organism evidence="4">
    <name type="scientific">Onchocerca flexuosa</name>
    <dbReference type="NCBI Taxonomy" id="387005"/>
    <lineage>
        <taxon>Eukaryota</taxon>
        <taxon>Metazoa</taxon>
        <taxon>Ecdysozoa</taxon>
        <taxon>Nematoda</taxon>
        <taxon>Chromadorea</taxon>
        <taxon>Rhabditida</taxon>
        <taxon>Spirurina</taxon>
        <taxon>Spiruromorpha</taxon>
        <taxon>Filarioidea</taxon>
        <taxon>Onchocercidae</taxon>
        <taxon>Onchocerca</taxon>
    </lineage>
</organism>
<evidence type="ECO:0000256" key="1">
    <source>
        <dbReference type="SAM" id="MobiDB-lite"/>
    </source>
</evidence>
<dbReference type="EMBL" id="UZAJ01017373">
    <property type="protein sequence ID" value="VDO78810.1"/>
    <property type="molecule type" value="Genomic_DNA"/>
</dbReference>
<feature type="region of interest" description="Disordered" evidence="1">
    <location>
        <begin position="1"/>
        <end position="64"/>
    </location>
</feature>
<proteinExistence type="predicted"/>
<dbReference type="WBParaSite" id="OFLC_0001173901-mRNA-1">
    <property type="protein sequence ID" value="OFLC_0001173901-mRNA-1"/>
    <property type="gene ID" value="OFLC_0001173901"/>
</dbReference>
<sequence>MEEVNLDENEEGPIAHHTRDATDRMIENPTKDDEQEHIARRTRDATKPMTEKLTKDDEQEGPIARRTRGALKRLNPPNLINCIWKAILLIAIVFILPVEAKIGEDCNWIAGVPFKVPRAWNCDEILEQHPKLSRVAVHTRTHVRIPAIRCSNITRTVCTKAFLRLSLSVVSDQTTTTPTSSYFCKELNDQRKLNGSILKQVSHNKWSTNHEVQYSYGWFGVRCQSTTNIEFTNGELFLYDGKGLVSDLDRTEHCATQSGVCITNNSIVLWDAKEASSKCLYREIGT</sequence>
<reference evidence="4" key="1">
    <citation type="submission" date="2016-06" db="UniProtKB">
        <authorList>
            <consortium name="WormBaseParasite"/>
        </authorList>
    </citation>
    <scope>IDENTIFICATION</scope>
</reference>